<evidence type="ECO:0000313" key="8">
    <source>
        <dbReference type="Proteomes" id="UP001139410"/>
    </source>
</evidence>
<evidence type="ECO:0000259" key="6">
    <source>
        <dbReference type="PROSITE" id="PS50035"/>
    </source>
</evidence>
<dbReference type="SMART" id="SM00155">
    <property type="entry name" value="PLDc"/>
    <property type="match status" value="2"/>
</dbReference>
<comment type="caution">
    <text evidence="7">The sequence shown here is derived from an EMBL/GenBank/DDBJ whole genome shotgun (WGS) entry which is preliminary data.</text>
</comment>
<keyword evidence="4" id="KW-0964">Secreted</keyword>
<dbReference type="PANTHER" id="PTHR21248">
    <property type="entry name" value="CARDIOLIPIN SYNTHASE"/>
    <property type="match status" value="1"/>
</dbReference>
<proteinExistence type="predicted"/>
<evidence type="ECO:0000256" key="2">
    <source>
        <dbReference type="ARBA" id="ARBA00004613"/>
    </source>
</evidence>
<dbReference type="GO" id="GO:0030572">
    <property type="term" value="F:phosphatidyltransferase activity"/>
    <property type="evidence" value="ECO:0007669"/>
    <property type="project" value="UniProtKB-ARBA"/>
</dbReference>
<accession>A0A9X1QNU3</accession>
<gene>
    <name evidence="7" type="ORF">LVY65_06665</name>
</gene>
<evidence type="ECO:0000256" key="5">
    <source>
        <dbReference type="ARBA" id="ARBA00029594"/>
    </source>
</evidence>
<dbReference type="EMBL" id="JAKFGM010000002">
    <property type="protein sequence ID" value="MCF2514744.1"/>
    <property type="molecule type" value="Genomic_DNA"/>
</dbReference>
<keyword evidence="8" id="KW-1185">Reference proteome</keyword>
<dbReference type="GO" id="GO:0005576">
    <property type="term" value="C:extracellular region"/>
    <property type="evidence" value="ECO:0007669"/>
    <property type="project" value="UniProtKB-SubCell"/>
</dbReference>
<feature type="domain" description="PLD phosphodiesterase" evidence="6">
    <location>
        <begin position="286"/>
        <end position="312"/>
    </location>
</feature>
<dbReference type="RefSeq" id="WP_235067244.1">
    <property type="nucleotide sequence ID" value="NZ_JAKFGM010000002.1"/>
</dbReference>
<sequence length="386" mass="44023">MADAAQSDKDRGLLVDGNRLTLHPEGPERLEALLGLIDGAERSIRMLYYIYRDDKSGHLIHEAMERALDRGITVSLLIDGFGYDVPQHFFDPLVAKGLMLCRFHPSFGRRYLIRNHQKLTLVDDIKVMIGGFNIEDSYFGTVEEGAWRDLGLLVEGPAAARLAPYYDELIAWVLTKGARIRVLNRIVHRYSESHGKLQWTFGGPTRGLSPWARATSRDLLSSCDVEMIAAYFAPTWAMLRRIGRIGRRGRARIVTAAKSDNHATIAAARYTYKNLLRRGVEIFEYQPTKLHSKLVVLDDIVHIGSSNFDIRSLYLNLEMMLRVDDPAFAMLLRTYFEHELADSLPITPALHRKRSGWWTRIIQAISFFLVTSADYTITRRLNFGRV</sequence>
<dbReference type="AlphaFoldDB" id="A0A9X1QNU3"/>
<comment type="function">
    <text evidence="1">Could be a virulence factor.</text>
</comment>
<evidence type="ECO:0000256" key="4">
    <source>
        <dbReference type="ARBA" id="ARBA00022525"/>
    </source>
</evidence>
<dbReference type="CDD" id="cd09110">
    <property type="entry name" value="PLDc_CLS_1"/>
    <property type="match status" value="1"/>
</dbReference>
<reference evidence="7" key="1">
    <citation type="submission" date="2022-01" db="EMBL/GenBank/DDBJ databases">
        <authorList>
            <person name="Jo J.-H."/>
            <person name="Im W.-T."/>
        </authorList>
    </citation>
    <scope>NUCLEOTIDE SEQUENCE</scope>
    <source>
        <strain evidence="7">G124</strain>
    </source>
</reference>
<evidence type="ECO:0000256" key="1">
    <source>
        <dbReference type="ARBA" id="ARBA00003145"/>
    </source>
</evidence>
<name>A0A9X1QNU3_9SPHN</name>
<dbReference type="Proteomes" id="UP001139410">
    <property type="component" value="Unassembled WGS sequence"/>
</dbReference>
<dbReference type="InterPro" id="IPR025202">
    <property type="entry name" value="PLD-like_dom"/>
</dbReference>
<dbReference type="Gene3D" id="3.30.870.10">
    <property type="entry name" value="Endonuclease Chain A"/>
    <property type="match status" value="2"/>
</dbReference>
<dbReference type="PANTHER" id="PTHR21248:SF12">
    <property type="entry name" value="CARDIOLIPIN SYNTHASE C"/>
    <property type="match status" value="1"/>
</dbReference>
<organism evidence="7 8">
    <name type="scientific">Sphingomonas cremea</name>
    <dbReference type="NCBI Taxonomy" id="2904799"/>
    <lineage>
        <taxon>Bacteria</taxon>
        <taxon>Pseudomonadati</taxon>
        <taxon>Pseudomonadota</taxon>
        <taxon>Alphaproteobacteria</taxon>
        <taxon>Sphingomonadales</taxon>
        <taxon>Sphingomonadaceae</taxon>
        <taxon>Sphingomonas</taxon>
    </lineage>
</organism>
<dbReference type="InterPro" id="IPR001736">
    <property type="entry name" value="PLipase_D/transphosphatidylase"/>
</dbReference>
<feature type="domain" description="PLD phosphodiesterase" evidence="6">
    <location>
        <begin position="111"/>
        <end position="138"/>
    </location>
</feature>
<dbReference type="GO" id="GO:0032049">
    <property type="term" value="P:cardiolipin biosynthetic process"/>
    <property type="evidence" value="ECO:0007669"/>
    <property type="project" value="UniProtKB-ARBA"/>
</dbReference>
<dbReference type="SUPFAM" id="SSF56024">
    <property type="entry name" value="Phospholipase D/nuclease"/>
    <property type="match status" value="2"/>
</dbReference>
<dbReference type="Pfam" id="PF13091">
    <property type="entry name" value="PLDc_2"/>
    <property type="match status" value="2"/>
</dbReference>
<evidence type="ECO:0000313" key="7">
    <source>
        <dbReference type="EMBL" id="MCF2514744.1"/>
    </source>
</evidence>
<protein>
    <recommendedName>
        <fullName evidence="3">Phospholipase D</fullName>
    </recommendedName>
    <alternativeName>
        <fullName evidence="5">Choline phosphatase</fullName>
    </alternativeName>
</protein>
<dbReference type="PROSITE" id="PS50035">
    <property type="entry name" value="PLD"/>
    <property type="match status" value="2"/>
</dbReference>
<evidence type="ECO:0000256" key="3">
    <source>
        <dbReference type="ARBA" id="ARBA00018392"/>
    </source>
</evidence>
<comment type="subcellular location">
    <subcellularLocation>
        <location evidence="2">Secreted</location>
    </subcellularLocation>
</comment>